<feature type="compositionally biased region" description="Basic and acidic residues" evidence="1">
    <location>
        <begin position="2318"/>
        <end position="2332"/>
    </location>
</feature>
<organism evidence="3 4">
    <name type="scientific">Phytophthora oleae</name>
    <dbReference type="NCBI Taxonomy" id="2107226"/>
    <lineage>
        <taxon>Eukaryota</taxon>
        <taxon>Sar</taxon>
        <taxon>Stramenopiles</taxon>
        <taxon>Oomycota</taxon>
        <taxon>Peronosporomycetes</taxon>
        <taxon>Peronosporales</taxon>
        <taxon>Peronosporaceae</taxon>
        <taxon>Phytophthora</taxon>
    </lineage>
</organism>
<feature type="domain" description="PH" evidence="2">
    <location>
        <begin position="312"/>
        <end position="434"/>
    </location>
</feature>
<name>A0ABD3FHB6_9STRA</name>
<dbReference type="Proteomes" id="UP001632037">
    <property type="component" value="Unassembled WGS sequence"/>
</dbReference>
<feature type="domain" description="PH" evidence="2">
    <location>
        <begin position="1339"/>
        <end position="1441"/>
    </location>
</feature>
<dbReference type="PANTHER" id="PTHR14383:SF7">
    <property type="entry name" value="PH DOMAIN-CONTAINING PROTEIN"/>
    <property type="match status" value="1"/>
</dbReference>
<dbReference type="Gene3D" id="2.30.29.30">
    <property type="entry name" value="Pleckstrin-homology domain (PH domain)/Phosphotyrosine-binding domain (PTB)"/>
    <property type="match status" value="9"/>
</dbReference>
<evidence type="ECO:0000313" key="4">
    <source>
        <dbReference type="Proteomes" id="UP001632037"/>
    </source>
</evidence>
<dbReference type="InterPro" id="IPR001849">
    <property type="entry name" value="PH_domain"/>
</dbReference>
<evidence type="ECO:0000313" key="3">
    <source>
        <dbReference type="EMBL" id="KAL3665287.1"/>
    </source>
</evidence>
<dbReference type="Pfam" id="PF00169">
    <property type="entry name" value="PH"/>
    <property type="match status" value="3"/>
</dbReference>
<protein>
    <recommendedName>
        <fullName evidence="2">PH domain-containing protein</fullName>
    </recommendedName>
</protein>
<dbReference type="SUPFAM" id="SSF50729">
    <property type="entry name" value="PH domain-like"/>
    <property type="match status" value="10"/>
</dbReference>
<feature type="region of interest" description="Disordered" evidence="1">
    <location>
        <begin position="1809"/>
        <end position="1840"/>
    </location>
</feature>
<feature type="domain" description="PH" evidence="2">
    <location>
        <begin position="2027"/>
        <end position="2140"/>
    </location>
</feature>
<feature type="region of interest" description="Disordered" evidence="1">
    <location>
        <begin position="456"/>
        <end position="486"/>
    </location>
</feature>
<sequence length="2444" mass="271489">MEGYLWKRGRKVPSMKRHYAVLKGTMLSFYVTQDEAQRSGAVPKRVLELIDLRITPRNPSTDTPHPPLLVLKYLDVDGGGTLHCRADSRETQHVWIEAFQHALKEPDRLAQEEIAEAQGELLKDAQRHSRAVHQATEAVEKAGRQHREQANAEAALQQNRTIAVELNTQLETAKTLQGEALQKLQALQNALEEARQRVHASSLGSEDAMFDQAMETVERLAAKVEVAASAEATHGRNVELLQLQTQANSKEQQELVERVQKCAAESKILRQVAAKSLEDAQRAKQRTKRLASWGDEAGAGSEAANTRPSQLDPLVEGYLLCQHPMRTTMHRRYYVLIGNTLCWYADQDAFVTKMDAPSGVLHVAEVAEWDGKVKPTSPIRRLVVPFSSSAKAHSNEQYPHPFAVLTVEGKTLRCSAPLKKSQEDWVAALHVGLTMPPLSPHRARAAKSRRDSFDLLASTPLSPKQQSSEEAKKETTEAQKPVETEAELTSEVVVEGYLVGKSSLEETMKKKYCVLRALTLYVFATHQEASTVGSGPPQRRLTIRSSTFHVCGVSNWDGHATLMHYDHGFLLQTSEHQSIYCSAPSLQEKNRWLNGVQQALLRYQHDAKRGSRLFDQPADDDEEKTGLSERQLSYDSARREFLAILQRYYAEYHPGKLGDVPMLLARYQGREQALVEHLDRLYGTSMGRDSNVQNILAALVTPAPPFSPQPAMSAPPSPAIRSSGDLTDWLTWNKDTTSSFCILAGNRLERYENEQQNKTGAPLAVFVVTGVHDYPSPSPTMNKSTVSDQELQFFLSGGHEMEGQTLSSATELLVLQATSAEAKGKWMEKLRSALTPQSSVSKPELSSKLPPVISTQATTFQEKLVEFYQRHNPKRVGDVETLLSSFAGRERQLLASLDATYDTNVSSDGTFAAFLPQLSPPNMRPTSNVPIYREGYLAVKHPRLGPSYRKCFCTLNGTNWQCFDSSVVAHSGHAALLSDVVVSVHPVTAKLAETLAFPLETQMNGVILLRSDAAEIVHDWTQALRAAVASQPRTSEAQEVTEEKKDSSSPLEQLRVRITNFYEKHNPSKVSDVDSLLHAFQGRQGALLEQIDTVYKTQLATDPVCTSLCANLAAKYAEEHQSASPVKPTTEVPTDEAILMEGYLMKRGHKIPSMRKRYCVLIGNELSYYVTHDDSKNPGGGAMTNPLGNFHIEVAGDWHGKTATHTYEHAMELETTDGKTFFCAAATAKEKQQWVDAFRRGIALARKEQRRAELAERNGNETESERQQREQFREKLADFYRVRNPAKLPDLDLLLSCYAQRELALLQAIDEAYGTTLAADDSLLALLPPLPEQAAALATLKLDGYLKKTSGDSSNSLWKRAQTVYVAVNGLTISLFASREGFKSGAGLGEGTTILVVKDDDSRSAVNRFAVETSDHEWLRFEARDTMEKRLWVQVIRAALDTVLAQSLLADEVSDKEIASGVAVDARGFLLLRLDFNCPQEDHWKRRETPTTIEERSVALENGNELVITKSTSSLKSGEEQARFRVVSTRAWTPSVRCWPVTAGNRAPRFPFQIVTQEQFVLSCSAATDAERAKWIRQLRVGAEQAAALEMLEEQLLETKSPMSPGRRSLVDKRERSLNEEIFVPSHPIPVLKEEEEPPMTGYLSFRLAQSPLTSGEARHASQVPIPHEGLLVLNMRGQVSVFEDESAFYRKDLPTWEAQAVELLSEGVTSLDVSAHSPKTKSNLRHLFPGAKEAVTMSLAFAVLLHPLKDDRTEDFNIDQVENTAMLEIFPTLPSQRDQWMEAFASRIDFARGEALLADEKLMLKLERDEEPVKEKQEEEVDDSSSGNDDDTDDSGFEDKPLTLEISEAEPVAKDSKPSGFVFRTAAMEGVLTPWQTSTSPIRMPGSSKLKPLASVYAVLVGCHLRCYQSRESAATNDEPPSLDIEVTSCSSWESPTASWLTISKEDESLGLKMEVKGSRHSTCFSAPTVEAKSQWIQVLQHELNFVVAERSLSLSERQFTQEVAAHLASVAAAAEVANASASDKIPQTDGYLRVRHHNLGSVWRDRFVVLEGSSLTIYSENCVLDEGKPRFPNLAVEQHELVGMEKWHPVFTRLGRSGSGLKGTGFRAETSSGVYLEFTAKTAEEATKWKTAITAATTKESTETTVSRDATLPFISGARMEGYLKLKDPQKKKKTIKMKPLKLWKTRYCVVMGSHWLVYANQSQAISSSTPVAVYELLEIAVADGEDETEFSLHVLPGRHVKCRARSSLERKRWANAVEDELLTQAKTTEDLTRSVKEREEKLAAREAVKSKLQEVKTDARRLSAMLGEAIQSAQRDSDTDNESETREESSGEGSSLPQRSRPDYIDGSPESSPMRRNVGENAFSFDTLDAKDLETAQRSPSSFLSFLTCFFRCIPTSSTASKGKNVITLLGIPGYPSTAAACNAMYTCDYYQDDGYRGLTK</sequence>
<dbReference type="EMBL" id="JBIMZQ010000021">
    <property type="protein sequence ID" value="KAL3665287.1"/>
    <property type="molecule type" value="Genomic_DNA"/>
</dbReference>
<feature type="domain" description="PH" evidence="2">
    <location>
        <begin position="1"/>
        <end position="104"/>
    </location>
</feature>
<feature type="region of interest" description="Disordered" evidence="1">
    <location>
        <begin position="611"/>
        <end position="630"/>
    </location>
</feature>
<dbReference type="SMART" id="SM00233">
    <property type="entry name" value="PH"/>
    <property type="match status" value="11"/>
</dbReference>
<keyword evidence="4" id="KW-1185">Reference proteome</keyword>
<feature type="region of interest" description="Disordered" evidence="1">
    <location>
        <begin position="288"/>
        <end position="308"/>
    </location>
</feature>
<accession>A0ABD3FHB6</accession>
<gene>
    <name evidence="3" type="ORF">V7S43_009915</name>
</gene>
<dbReference type="PROSITE" id="PS50003">
    <property type="entry name" value="PH_DOMAIN"/>
    <property type="match status" value="7"/>
</dbReference>
<evidence type="ECO:0000259" key="2">
    <source>
        <dbReference type="PROSITE" id="PS50003"/>
    </source>
</evidence>
<feature type="compositionally biased region" description="Basic and acidic residues" evidence="1">
    <location>
        <begin position="467"/>
        <end position="483"/>
    </location>
</feature>
<feature type="domain" description="PH" evidence="2">
    <location>
        <begin position="491"/>
        <end position="601"/>
    </location>
</feature>
<feature type="domain" description="PH" evidence="2">
    <location>
        <begin position="1137"/>
        <end position="1243"/>
    </location>
</feature>
<dbReference type="InterPro" id="IPR011993">
    <property type="entry name" value="PH-like_dom_sf"/>
</dbReference>
<dbReference type="CDD" id="cd00821">
    <property type="entry name" value="PH"/>
    <property type="match status" value="4"/>
</dbReference>
<feature type="compositionally biased region" description="Acidic residues" evidence="1">
    <location>
        <begin position="1819"/>
        <end position="1837"/>
    </location>
</feature>
<feature type="region of interest" description="Disordered" evidence="1">
    <location>
        <begin position="2312"/>
        <end position="2360"/>
    </location>
</feature>
<reference evidence="3 4" key="1">
    <citation type="submission" date="2024-09" db="EMBL/GenBank/DDBJ databases">
        <title>Genome sequencing and assembly of Phytophthora oleae, isolate VK10A, causative agent of rot of olive drupes.</title>
        <authorList>
            <person name="Conti Taguali S."/>
            <person name="Riolo M."/>
            <person name="La Spada F."/>
            <person name="Cacciola S.O."/>
            <person name="Dionisio G."/>
        </authorList>
    </citation>
    <scope>NUCLEOTIDE SEQUENCE [LARGE SCALE GENOMIC DNA]</scope>
    <source>
        <strain evidence="3 4">VK10A</strain>
    </source>
</reference>
<feature type="domain" description="PH" evidence="2">
    <location>
        <begin position="2159"/>
        <end position="2265"/>
    </location>
</feature>
<proteinExistence type="predicted"/>
<evidence type="ECO:0000256" key="1">
    <source>
        <dbReference type="SAM" id="MobiDB-lite"/>
    </source>
</evidence>
<feature type="compositionally biased region" description="Basic and acidic residues" evidence="1">
    <location>
        <begin position="1809"/>
        <end position="1818"/>
    </location>
</feature>
<feature type="region of interest" description="Disordered" evidence="1">
    <location>
        <begin position="1031"/>
        <end position="1050"/>
    </location>
</feature>
<comment type="caution">
    <text evidence="3">The sequence shown here is derived from an EMBL/GenBank/DDBJ whole genome shotgun (WGS) entry which is preliminary data.</text>
</comment>
<dbReference type="PANTHER" id="PTHR14383">
    <property type="entry name" value="SWAP-70 RECOMBINASE"/>
    <property type="match status" value="1"/>
</dbReference>